<comment type="caution">
    <text evidence="1">The sequence shown here is derived from an EMBL/GenBank/DDBJ whole genome shotgun (WGS) entry which is preliminary data.</text>
</comment>
<evidence type="ECO:0000313" key="2">
    <source>
        <dbReference type="Proteomes" id="UP001344447"/>
    </source>
</evidence>
<dbReference type="Proteomes" id="UP001344447">
    <property type="component" value="Unassembled WGS sequence"/>
</dbReference>
<sequence length="52" mass="6294">MSKLQQKRIHQHDVNDLKDYYVQYFHNNSSNFLKIDSLQTLNLINLYNLDLP</sequence>
<reference evidence="1 2" key="1">
    <citation type="submission" date="2023-11" db="EMBL/GenBank/DDBJ databases">
        <title>Dfirmibasis_genome.</title>
        <authorList>
            <person name="Edelbroek B."/>
            <person name="Kjellin J."/>
            <person name="Jerlstrom-Hultqvist J."/>
            <person name="Soderbom F."/>
        </authorList>
    </citation>
    <scope>NUCLEOTIDE SEQUENCE [LARGE SCALE GENOMIC DNA]</scope>
    <source>
        <strain evidence="1 2">TNS-C-14</strain>
    </source>
</reference>
<gene>
    <name evidence="1" type="ORF">RB653_001666</name>
</gene>
<organism evidence="1 2">
    <name type="scientific">Dictyostelium firmibasis</name>
    <dbReference type="NCBI Taxonomy" id="79012"/>
    <lineage>
        <taxon>Eukaryota</taxon>
        <taxon>Amoebozoa</taxon>
        <taxon>Evosea</taxon>
        <taxon>Eumycetozoa</taxon>
        <taxon>Dictyostelia</taxon>
        <taxon>Dictyosteliales</taxon>
        <taxon>Dictyosteliaceae</taxon>
        <taxon>Dictyostelium</taxon>
    </lineage>
</organism>
<dbReference type="AlphaFoldDB" id="A0AAN7YRJ8"/>
<keyword evidence="2" id="KW-1185">Reference proteome</keyword>
<dbReference type="EMBL" id="JAVFKY010000002">
    <property type="protein sequence ID" value="KAK5581629.1"/>
    <property type="molecule type" value="Genomic_DNA"/>
</dbReference>
<accession>A0AAN7YRJ8</accession>
<evidence type="ECO:0000313" key="1">
    <source>
        <dbReference type="EMBL" id="KAK5581629.1"/>
    </source>
</evidence>
<protein>
    <submittedName>
        <fullName evidence="1">Uncharacterized protein</fullName>
    </submittedName>
</protein>
<name>A0AAN7YRJ8_9MYCE</name>
<proteinExistence type="predicted"/>